<name>E3N205_CAERE</name>
<protein>
    <recommendedName>
        <fullName evidence="3">F-box associated domain-containing protein</fullName>
    </recommendedName>
</protein>
<dbReference type="Proteomes" id="UP000008281">
    <property type="component" value="Unassembled WGS sequence"/>
</dbReference>
<dbReference type="PANTHER" id="PTHR31379">
    <property type="entry name" value="F-BOX C PROTEIN-RELATED-RELATED"/>
    <property type="match status" value="1"/>
</dbReference>
<gene>
    <name evidence="1" type="ORF">CRE_17377</name>
</gene>
<dbReference type="EMBL" id="DS268511">
    <property type="protein sequence ID" value="EFO84022.1"/>
    <property type="molecule type" value="Genomic_DNA"/>
</dbReference>
<dbReference type="InterPro" id="IPR021942">
    <property type="entry name" value="DUF3557"/>
</dbReference>
<sequence length="327" mass="38024">MKKKLKEINFHRQELHNHLPSLRTINSLLPYTIEKVRIESDELRINRKEWTFCKNPEQEDDEDSNERIISIFNRDTHRRSPNFSVNKSSDEAFEKCFSVYLKNDSTIKDFDLSGVPKFLYERDESDGFKLNISKLRTNGVLVDVFDYFIRFVNLDNLEYIHLVLSNKVFGQGDNFGILERPEIVNCKNLDLYVIAPKTAPINYITGLKNQTLVLNQNYFDVNDLRLLIENWKISSRPVGTSFCLWACGFIKTEILNSLELQDTFPVEIQDESTKMQGIGMKMDNNRDLVLYQGQHQVGNRYRPALKMEVISRGSEKKIGDSEPHVSG</sequence>
<dbReference type="FunCoup" id="E3N205">
    <property type="interactions" value="418"/>
</dbReference>
<dbReference type="InParanoid" id="E3N205"/>
<organism evidence="2">
    <name type="scientific">Caenorhabditis remanei</name>
    <name type="common">Caenorhabditis vulgaris</name>
    <dbReference type="NCBI Taxonomy" id="31234"/>
    <lineage>
        <taxon>Eukaryota</taxon>
        <taxon>Metazoa</taxon>
        <taxon>Ecdysozoa</taxon>
        <taxon>Nematoda</taxon>
        <taxon>Chromadorea</taxon>
        <taxon>Rhabditida</taxon>
        <taxon>Rhabditina</taxon>
        <taxon>Rhabditomorpha</taxon>
        <taxon>Rhabditoidea</taxon>
        <taxon>Rhabditidae</taxon>
        <taxon>Peloderinae</taxon>
        <taxon>Caenorhabditis</taxon>
    </lineage>
</organism>
<evidence type="ECO:0008006" key="3">
    <source>
        <dbReference type="Google" id="ProtNLM"/>
    </source>
</evidence>
<dbReference type="OrthoDB" id="5910626at2759"/>
<evidence type="ECO:0000313" key="2">
    <source>
        <dbReference type="Proteomes" id="UP000008281"/>
    </source>
</evidence>
<dbReference type="HOGENOM" id="CLU_070168_0_0_1"/>
<proteinExistence type="predicted"/>
<evidence type="ECO:0000313" key="1">
    <source>
        <dbReference type="EMBL" id="EFO84022.1"/>
    </source>
</evidence>
<dbReference type="AlphaFoldDB" id="E3N205"/>
<keyword evidence="2" id="KW-1185">Reference proteome</keyword>
<accession>E3N205</accession>
<reference evidence="1" key="1">
    <citation type="submission" date="2007-07" db="EMBL/GenBank/DDBJ databases">
        <title>PCAP assembly of the Caenorhabditis remanei genome.</title>
        <authorList>
            <consortium name="The Caenorhabditis remanei Sequencing Consortium"/>
            <person name="Wilson R.K."/>
        </authorList>
    </citation>
    <scope>NUCLEOTIDE SEQUENCE [LARGE SCALE GENOMIC DNA]</scope>
    <source>
        <strain evidence="1">PB4641</strain>
    </source>
</reference>